<dbReference type="EMBL" id="LVJN01000015">
    <property type="protein sequence ID" value="OSM06951.1"/>
    <property type="molecule type" value="Genomic_DNA"/>
</dbReference>
<keyword evidence="8" id="KW-1133">Transmembrane helix</keyword>
<evidence type="ECO:0000256" key="2">
    <source>
        <dbReference type="ARBA" id="ARBA00022603"/>
    </source>
</evidence>
<evidence type="ECO:0000256" key="1">
    <source>
        <dbReference type="ARBA" id="ARBA00022490"/>
    </source>
</evidence>
<keyword evidence="1 6" id="KW-0963">Cytoplasm</keyword>
<feature type="binding site" evidence="6 7">
    <location>
        <position position="129"/>
    </location>
    <ligand>
        <name>S-adenosyl-L-methionine</name>
        <dbReference type="ChEBI" id="CHEBI:59789"/>
    </ligand>
</feature>
<keyword evidence="4 6" id="KW-0949">S-adenosyl-L-methionine</keyword>
<dbReference type="GO" id="GO:0002130">
    <property type="term" value="P:wobble position ribose methylation"/>
    <property type="evidence" value="ECO:0007669"/>
    <property type="project" value="TreeGrafter"/>
</dbReference>
<keyword evidence="11" id="KW-1185">Reference proteome</keyword>
<name>A0A1Y2K876_9PROT</name>
<comment type="subunit">
    <text evidence="6">Homodimer.</text>
</comment>
<feature type="binding site" evidence="6 7">
    <location>
        <position position="79"/>
    </location>
    <ligand>
        <name>S-adenosyl-L-methionine</name>
        <dbReference type="ChEBI" id="CHEBI:59789"/>
    </ligand>
</feature>
<feature type="domain" description="tRNA/rRNA methyltransferase SpoU type" evidence="9">
    <location>
        <begin position="2"/>
        <end position="141"/>
    </location>
</feature>
<dbReference type="Gene3D" id="3.40.1280.10">
    <property type="match status" value="1"/>
</dbReference>
<evidence type="ECO:0000256" key="3">
    <source>
        <dbReference type="ARBA" id="ARBA00022679"/>
    </source>
</evidence>
<dbReference type="GO" id="GO:0141102">
    <property type="term" value="F:tRNA (5-carboxymethylaminomethyluridine(34)-2'-O)-methyltransferase activity"/>
    <property type="evidence" value="ECO:0007669"/>
    <property type="project" value="RHEA"/>
</dbReference>
<evidence type="ECO:0000313" key="11">
    <source>
        <dbReference type="Proteomes" id="UP000194003"/>
    </source>
</evidence>
<dbReference type="Pfam" id="PF00588">
    <property type="entry name" value="SpoU_methylase"/>
    <property type="match status" value="1"/>
</dbReference>
<dbReference type="PIRSF" id="PIRSF029256">
    <property type="entry name" value="SpoU_TrmH_prd"/>
    <property type="match status" value="1"/>
</dbReference>
<protein>
    <recommendedName>
        <fullName evidence="6">tRNA (cytidine(34)-2'-O)-methyltransferase</fullName>
        <ecNumber evidence="6">2.1.1.207</ecNumber>
    </recommendedName>
    <alternativeName>
        <fullName evidence="6">tRNA (cytidine/uridine-2'-O-)-methyltransferase TrmL</fullName>
    </alternativeName>
</protein>
<comment type="catalytic activity">
    <reaction evidence="6">
        <text>5-carboxymethylaminomethyluridine(34) in tRNA(Leu) + S-adenosyl-L-methionine = 5-carboxymethylaminomethyl-2'-O-methyluridine(34) in tRNA(Leu) + S-adenosyl-L-homocysteine + H(+)</text>
        <dbReference type="Rhea" id="RHEA:43088"/>
        <dbReference type="Rhea" id="RHEA-COMP:10333"/>
        <dbReference type="Rhea" id="RHEA-COMP:10334"/>
        <dbReference type="ChEBI" id="CHEBI:15378"/>
        <dbReference type="ChEBI" id="CHEBI:57856"/>
        <dbReference type="ChEBI" id="CHEBI:59789"/>
        <dbReference type="ChEBI" id="CHEBI:74508"/>
        <dbReference type="ChEBI" id="CHEBI:74511"/>
        <dbReference type="EC" id="2.1.1.207"/>
    </reaction>
</comment>
<keyword evidence="8" id="KW-0472">Membrane</keyword>
<dbReference type="EC" id="2.1.1.207" evidence="6"/>
<evidence type="ECO:0000256" key="5">
    <source>
        <dbReference type="ARBA" id="ARBA00022694"/>
    </source>
</evidence>
<dbReference type="InterPro" id="IPR029028">
    <property type="entry name" value="Alpha/beta_knot_MTases"/>
</dbReference>
<feature type="binding site" evidence="6 7">
    <location>
        <position position="121"/>
    </location>
    <ligand>
        <name>S-adenosyl-L-methionine</name>
        <dbReference type="ChEBI" id="CHEBI:59789"/>
    </ligand>
</feature>
<accession>A0A1Y2K876</accession>
<sequence length="153" mass="16421">MLKVALLRPEIPPNTGNIMRLCAATGCELHLIGPLGFRLDEASLKRAGMDYRHWAQVFRYADWDAFCASEAGQGRIIPVSTRGAQRLDQLTIAQGDLFLFGAEGSGLPAEILAQAPQVARIPMTAQARSLNLANSVAIVLYGALATLGYPGLE</sequence>
<comment type="similarity">
    <text evidence="6">Belongs to the class IV-like SAM-binding methyltransferase superfamily. RNA methyltransferase TrmH family. TrmL subfamily.</text>
</comment>
<organism evidence="10 11">
    <name type="scientific">Magnetofaba australis IT-1</name>
    <dbReference type="NCBI Taxonomy" id="1434232"/>
    <lineage>
        <taxon>Bacteria</taxon>
        <taxon>Pseudomonadati</taxon>
        <taxon>Pseudomonadota</taxon>
        <taxon>Magnetococcia</taxon>
        <taxon>Magnetococcales</taxon>
        <taxon>Magnetococcaceae</taxon>
        <taxon>Magnetofaba</taxon>
    </lineage>
</organism>
<dbReference type="InterPro" id="IPR029026">
    <property type="entry name" value="tRNA_m1G_MTases_N"/>
</dbReference>
<dbReference type="InterPro" id="IPR016914">
    <property type="entry name" value="TrmL"/>
</dbReference>
<proteinExistence type="inferred from homology"/>
<dbReference type="SUPFAM" id="SSF75217">
    <property type="entry name" value="alpha/beta knot"/>
    <property type="match status" value="1"/>
</dbReference>
<keyword evidence="3 6" id="KW-0808">Transferase</keyword>
<feature type="transmembrane region" description="Helical" evidence="8">
    <location>
        <begin position="130"/>
        <end position="152"/>
    </location>
</feature>
<comment type="catalytic activity">
    <reaction evidence="6">
        <text>cytidine(34) in tRNA + S-adenosyl-L-methionine = 2'-O-methylcytidine(34) in tRNA + S-adenosyl-L-homocysteine + H(+)</text>
        <dbReference type="Rhea" id="RHEA:43084"/>
        <dbReference type="Rhea" id="RHEA-COMP:10331"/>
        <dbReference type="Rhea" id="RHEA-COMP:10332"/>
        <dbReference type="ChEBI" id="CHEBI:15378"/>
        <dbReference type="ChEBI" id="CHEBI:57856"/>
        <dbReference type="ChEBI" id="CHEBI:59789"/>
        <dbReference type="ChEBI" id="CHEBI:74495"/>
        <dbReference type="ChEBI" id="CHEBI:82748"/>
        <dbReference type="EC" id="2.1.1.207"/>
    </reaction>
</comment>
<keyword evidence="8" id="KW-0812">Transmembrane</keyword>
<evidence type="ECO:0000259" key="9">
    <source>
        <dbReference type="Pfam" id="PF00588"/>
    </source>
</evidence>
<dbReference type="STRING" id="1434232.MAIT1_00159"/>
<evidence type="ECO:0000256" key="7">
    <source>
        <dbReference type="PIRSR" id="PIRSR029256-1"/>
    </source>
</evidence>
<reference evidence="10 11" key="1">
    <citation type="journal article" date="2016" name="BMC Genomics">
        <title>Combined genomic and structural analyses of a cultured magnetotactic bacterium reveals its niche adaptation to a dynamic environment.</title>
        <authorList>
            <person name="Araujo A.C."/>
            <person name="Morillo V."/>
            <person name="Cypriano J."/>
            <person name="Teixeira L.C."/>
            <person name="Leao P."/>
            <person name="Lyra S."/>
            <person name="Almeida L.G."/>
            <person name="Bazylinski D.A."/>
            <person name="Vasconcellos A.T."/>
            <person name="Abreu F."/>
            <person name="Lins U."/>
        </authorList>
    </citation>
    <scope>NUCLEOTIDE SEQUENCE [LARGE SCALE GENOMIC DNA]</scope>
    <source>
        <strain evidence="10 11">IT-1</strain>
    </source>
</reference>
<dbReference type="PANTHER" id="PTHR42971:SF1">
    <property type="entry name" value="TRNA (CYTIDINE(34)-2'-O)-METHYLTRANSFERASE"/>
    <property type="match status" value="1"/>
</dbReference>
<keyword evidence="2 6" id="KW-0489">Methyltransferase</keyword>
<dbReference type="CDD" id="cd18094">
    <property type="entry name" value="SpoU-like_TrmL"/>
    <property type="match status" value="1"/>
</dbReference>
<evidence type="ECO:0000256" key="6">
    <source>
        <dbReference type="HAMAP-Rule" id="MF_01885"/>
    </source>
</evidence>
<comment type="caution">
    <text evidence="10">The sequence shown here is derived from an EMBL/GenBank/DDBJ whole genome shotgun (WGS) entry which is preliminary data.</text>
</comment>
<feature type="binding site" evidence="6 7">
    <location>
        <position position="101"/>
    </location>
    <ligand>
        <name>S-adenosyl-L-methionine</name>
        <dbReference type="ChEBI" id="CHEBI:59789"/>
    </ligand>
</feature>
<evidence type="ECO:0000256" key="8">
    <source>
        <dbReference type="SAM" id="Phobius"/>
    </source>
</evidence>
<dbReference type="InterPro" id="IPR001537">
    <property type="entry name" value="SpoU_MeTrfase"/>
</dbReference>
<evidence type="ECO:0000313" key="10">
    <source>
        <dbReference type="EMBL" id="OSM06951.1"/>
    </source>
</evidence>
<dbReference type="Proteomes" id="UP000194003">
    <property type="component" value="Unassembled WGS sequence"/>
</dbReference>
<dbReference type="PANTHER" id="PTHR42971">
    <property type="entry name" value="TRNA (CYTIDINE(34)-2'-O)-METHYLTRANSFERASE"/>
    <property type="match status" value="1"/>
</dbReference>
<dbReference type="AlphaFoldDB" id="A0A1Y2K876"/>
<keyword evidence="5 6" id="KW-0819">tRNA processing</keyword>
<dbReference type="GO" id="GO:0003723">
    <property type="term" value="F:RNA binding"/>
    <property type="evidence" value="ECO:0007669"/>
    <property type="project" value="InterPro"/>
</dbReference>
<gene>
    <name evidence="6" type="primary">trmL</name>
    <name evidence="10" type="ORF">MAIT1_00159</name>
</gene>
<dbReference type="OrthoDB" id="9789043at2"/>
<evidence type="ECO:0000256" key="4">
    <source>
        <dbReference type="ARBA" id="ARBA00022691"/>
    </source>
</evidence>
<dbReference type="GO" id="GO:0141098">
    <property type="term" value="F:tRNA (cytidine(34)-2'-O)-methyltransferase activity"/>
    <property type="evidence" value="ECO:0007669"/>
    <property type="project" value="RHEA"/>
</dbReference>
<dbReference type="HAMAP" id="MF_01885">
    <property type="entry name" value="tRNA_methyltr_TrmL"/>
    <property type="match status" value="1"/>
</dbReference>
<comment type="function">
    <text evidence="6">Methylates the ribose at the nucleotide 34 wobble position in the two leucyl isoacceptors tRNA(Leu)(CmAA) and tRNA(Leu)(cmnm5UmAA). Catalyzes the methyl transfer from S-adenosyl-L-methionine to the 2'-OH of the wobble nucleotide.</text>
</comment>
<dbReference type="GO" id="GO:0005737">
    <property type="term" value="C:cytoplasm"/>
    <property type="evidence" value="ECO:0007669"/>
    <property type="project" value="UniProtKB-SubCell"/>
</dbReference>
<comment type="subcellular location">
    <subcellularLocation>
        <location evidence="6">Cytoplasm</location>
    </subcellularLocation>
</comment>